<dbReference type="SUPFAM" id="SSF161098">
    <property type="entry name" value="MetI-like"/>
    <property type="match status" value="1"/>
</dbReference>
<evidence type="ECO:0000256" key="5">
    <source>
        <dbReference type="ARBA" id="ARBA00022475"/>
    </source>
</evidence>
<name>A0ABW9XDM8_9SPHN</name>
<comment type="subcellular location">
    <subcellularLocation>
        <location evidence="11">Cell inner membrane</location>
        <topology evidence="11">Multi-pass membrane protein</topology>
    </subcellularLocation>
    <subcellularLocation>
        <location evidence="2 10">Cell membrane</location>
        <topology evidence="2 10">Multi-pass membrane protein</topology>
    </subcellularLocation>
</comment>
<feature type="transmembrane region" description="Helical" evidence="10">
    <location>
        <begin position="135"/>
        <end position="157"/>
    </location>
</feature>
<evidence type="ECO:0000256" key="9">
    <source>
        <dbReference type="ARBA" id="ARBA00023136"/>
    </source>
</evidence>
<organism evidence="13 14">
    <name type="scientific">Novosphingobium ovatum</name>
    <dbReference type="NCBI Taxonomy" id="1908523"/>
    <lineage>
        <taxon>Bacteria</taxon>
        <taxon>Pseudomonadati</taxon>
        <taxon>Pseudomonadota</taxon>
        <taxon>Alphaproteobacteria</taxon>
        <taxon>Sphingomonadales</taxon>
        <taxon>Sphingomonadaceae</taxon>
        <taxon>Novosphingobium</taxon>
    </lineage>
</organism>
<dbReference type="InterPro" id="IPR011867">
    <property type="entry name" value="ModB_ABC"/>
</dbReference>
<keyword evidence="4 10" id="KW-0813">Transport</keyword>
<comment type="function">
    <text evidence="1 11">Part of the binding-protein-dependent transport system for molybdenum; probably responsible for the translocation of the substrate across the membrane.</text>
</comment>
<dbReference type="InterPro" id="IPR000515">
    <property type="entry name" value="MetI-like"/>
</dbReference>
<dbReference type="RefSeq" id="WP_161717932.1">
    <property type="nucleotide sequence ID" value="NZ_JAAAPO010000003.1"/>
</dbReference>
<dbReference type="Pfam" id="PF00528">
    <property type="entry name" value="BPD_transp_1"/>
    <property type="match status" value="1"/>
</dbReference>
<gene>
    <name evidence="13" type="primary">modB</name>
    <name evidence="13" type="ORF">GTZ99_08740</name>
</gene>
<feature type="transmembrane region" description="Helical" evidence="10">
    <location>
        <begin position="12"/>
        <end position="37"/>
    </location>
</feature>
<evidence type="ECO:0000313" key="14">
    <source>
        <dbReference type="Proteomes" id="UP000753724"/>
    </source>
</evidence>
<dbReference type="Gene3D" id="1.10.3720.10">
    <property type="entry name" value="MetI-like"/>
    <property type="match status" value="1"/>
</dbReference>
<sequence>MMLDADGWAIVALSLKVSAVAVLGVAPLAFGVAWVLARGRFAGRVVLDALVHLPLVLPPVVVGWLLLLAFGAQGAVGRWLAGMGITVMFRWTGAALASAVMAFPLMVRAMRLSIEAVDIRLEDAARTLGAHRWRVFATITLPLAMPGVLAGLVLGFARSLGEFGATITFVSNIPGETQTLPLAIYAAMQLPGGEAAVTRLAMVAVALSLIALAASEALARRMGGKGGL</sequence>
<proteinExistence type="inferred from homology"/>
<dbReference type="NCBIfam" id="TIGR02141">
    <property type="entry name" value="modB_ABC"/>
    <property type="match status" value="1"/>
</dbReference>
<evidence type="ECO:0000256" key="6">
    <source>
        <dbReference type="ARBA" id="ARBA00022505"/>
    </source>
</evidence>
<reference evidence="14" key="1">
    <citation type="submission" date="2020-01" db="EMBL/GenBank/DDBJ databases">
        <title>Sphingomonas sp. strain CSW-10.</title>
        <authorList>
            <person name="Chen W.-M."/>
        </authorList>
    </citation>
    <scope>NUCLEOTIDE SEQUENCE [LARGE SCALE GENOMIC DNA]</scope>
    <source>
        <strain evidence="14">FSY-8</strain>
    </source>
</reference>
<keyword evidence="7 10" id="KW-0812">Transmembrane</keyword>
<keyword evidence="6 11" id="KW-0500">Molybdenum</keyword>
<evidence type="ECO:0000256" key="1">
    <source>
        <dbReference type="ARBA" id="ARBA00002949"/>
    </source>
</evidence>
<keyword evidence="11" id="KW-0997">Cell inner membrane</keyword>
<dbReference type="NCBIfam" id="NF006939">
    <property type="entry name" value="PRK09421.1"/>
    <property type="match status" value="1"/>
</dbReference>
<dbReference type="EMBL" id="JAAAPO010000003">
    <property type="protein sequence ID" value="NBC36643.1"/>
    <property type="molecule type" value="Genomic_DNA"/>
</dbReference>
<comment type="caution">
    <text evidence="13">The sequence shown here is derived from an EMBL/GenBank/DDBJ whole genome shotgun (WGS) entry which is preliminary data.</text>
</comment>
<dbReference type="CDD" id="cd06261">
    <property type="entry name" value="TM_PBP2"/>
    <property type="match status" value="1"/>
</dbReference>
<accession>A0ABW9XDM8</accession>
<evidence type="ECO:0000256" key="4">
    <source>
        <dbReference type="ARBA" id="ARBA00022448"/>
    </source>
</evidence>
<dbReference type="InterPro" id="IPR035906">
    <property type="entry name" value="MetI-like_sf"/>
</dbReference>
<comment type="similarity">
    <text evidence="3 11">Belongs to the binding-protein-dependent transport system permease family. CysTW subfamily.</text>
</comment>
<protein>
    <recommendedName>
        <fullName evidence="11">Molybdenum transport system permease</fullName>
    </recommendedName>
</protein>
<evidence type="ECO:0000256" key="2">
    <source>
        <dbReference type="ARBA" id="ARBA00004651"/>
    </source>
</evidence>
<evidence type="ECO:0000256" key="7">
    <source>
        <dbReference type="ARBA" id="ARBA00022692"/>
    </source>
</evidence>
<keyword evidence="14" id="KW-1185">Reference proteome</keyword>
<keyword evidence="5" id="KW-1003">Cell membrane</keyword>
<dbReference type="PANTHER" id="PTHR30183">
    <property type="entry name" value="MOLYBDENUM TRANSPORT SYSTEM PERMEASE PROTEIN MODB"/>
    <property type="match status" value="1"/>
</dbReference>
<feature type="domain" description="ABC transmembrane type-1" evidence="12">
    <location>
        <begin position="11"/>
        <end position="213"/>
    </location>
</feature>
<evidence type="ECO:0000259" key="12">
    <source>
        <dbReference type="PROSITE" id="PS50928"/>
    </source>
</evidence>
<feature type="transmembrane region" description="Helical" evidence="10">
    <location>
        <begin position="79"/>
        <end position="103"/>
    </location>
</feature>
<feature type="transmembrane region" description="Helical" evidence="10">
    <location>
        <begin position="200"/>
        <end position="219"/>
    </location>
</feature>
<dbReference type="PROSITE" id="PS50928">
    <property type="entry name" value="ABC_TM1"/>
    <property type="match status" value="1"/>
</dbReference>
<keyword evidence="9 10" id="KW-0472">Membrane</keyword>
<feature type="transmembrane region" description="Helical" evidence="10">
    <location>
        <begin position="49"/>
        <end position="73"/>
    </location>
</feature>
<evidence type="ECO:0000256" key="8">
    <source>
        <dbReference type="ARBA" id="ARBA00022989"/>
    </source>
</evidence>
<keyword evidence="8 10" id="KW-1133">Transmembrane helix</keyword>
<evidence type="ECO:0000256" key="11">
    <source>
        <dbReference type="RuleBase" id="RU365097"/>
    </source>
</evidence>
<evidence type="ECO:0000256" key="3">
    <source>
        <dbReference type="ARBA" id="ARBA00007069"/>
    </source>
</evidence>
<evidence type="ECO:0000256" key="10">
    <source>
        <dbReference type="RuleBase" id="RU363032"/>
    </source>
</evidence>
<dbReference type="Proteomes" id="UP000753724">
    <property type="component" value="Unassembled WGS sequence"/>
</dbReference>
<dbReference type="PANTHER" id="PTHR30183:SF3">
    <property type="entry name" value="MOLYBDENUM TRANSPORT SYSTEM PERMEASE PROTEIN MODB"/>
    <property type="match status" value="1"/>
</dbReference>
<evidence type="ECO:0000313" key="13">
    <source>
        <dbReference type="EMBL" id="NBC36643.1"/>
    </source>
</evidence>